<accession>A0A1G7IN68</accession>
<gene>
    <name evidence="1" type="ORF">SAMN05216464_11397</name>
</gene>
<organism evidence="1 2">
    <name type="scientific">Mucilaginibacter pineti</name>
    <dbReference type="NCBI Taxonomy" id="1391627"/>
    <lineage>
        <taxon>Bacteria</taxon>
        <taxon>Pseudomonadati</taxon>
        <taxon>Bacteroidota</taxon>
        <taxon>Sphingobacteriia</taxon>
        <taxon>Sphingobacteriales</taxon>
        <taxon>Sphingobacteriaceae</taxon>
        <taxon>Mucilaginibacter</taxon>
    </lineage>
</organism>
<dbReference type="AlphaFoldDB" id="A0A1G7IN68"/>
<proteinExistence type="predicted"/>
<reference evidence="1 2" key="1">
    <citation type="submission" date="2016-10" db="EMBL/GenBank/DDBJ databases">
        <authorList>
            <person name="de Groot N.N."/>
        </authorList>
    </citation>
    <scope>NUCLEOTIDE SEQUENCE [LARGE SCALE GENOMIC DNA]</scope>
    <source>
        <strain evidence="1 2">47C3B</strain>
    </source>
</reference>
<dbReference type="STRING" id="1391627.SAMN05216464_11397"/>
<sequence length="410" mass="48082">MDTNQSYQLYGFIEYLPLDMGFVTPVFLFDSEFYVQLSDDSRFIESFIKLPSGEPDLIRANQLPFNIACQTGDECIFGFKFNDFEIYYDVCLDLSRYLKVRLLSSLEDPWVKEMVESFISSSREPEVPDYLPVKYSGITAVEDCRKLIEPVMYYSADQLKYTAEIFYFYSNFNSEFKDTSALLYDRINKSDLNSALSKFWITAMPTVIIAAMGMATHTKQNSGIHFDKINRLIALLENDWYSTTLFEMNFVLIIDLIKERNDVLHNVWGYFKEHLDDMSHAHRLATYEKIKQVKDAQGYALKSIDHYVSGKSTAYWKNNYFSRDNEVRNRLLMNLSRMEETLTTYHGEIAKYESQRHSLAELNASRGDEMKPVYGNWINELDNKISVTERNVQEIQRWIVLVHKFLLESF</sequence>
<dbReference type="EMBL" id="FNAI01000013">
    <property type="protein sequence ID" value="SDF14190.1"/>
    <property type="molecule type" value="Genomic_DNA"/>
</dbReference>
<evidence type="ECO:0000313" key="2">
    <source>
        <dbReference type="Proteomes" id="UP000199072"/>
    </source>
</evidence>
<dbReference type="RefSeq" id="WP_091153227.1">
    <property type="nucleotide sequence ID" value="NZ_FNAI01000013.1"/>
</dbReference>
<evidence type="ECO:0000313" key="1">
    <source>
        <dbReference type="EMBL" id="SDF14190.1"/>
    </source>
</evidence>
<name>A0A1G7IN68_9SPHI</name>
<dbReference type="Proteomes" id="UP000199072">
    <property type="component" value="Unassembled WGS sequence"/>
</dbReference>
<keyword evidence="2" id="KW-1185">Reference proteome</keyword>
<protein>
    <submittedName>
        <fullName evidence="1">Uncharacterized protein</fullName>
    </submittedName>
</protein>